<comment type="similarity">
    <text evidence="1 5">Belongs to the peptidase S8 family.</text>
</comment>
<feature type="active site" description="Charge relay system" evidence="5">
    <location>
        <position position="93"/>
    </location>
</feature>
<dbReference type="InterPro" id="IPR000209">
    <property type="entry name" value="Peptidase_S8/S53_dom"/>
</dbReference>
<keyword evidence="8" id="KW-1185">Reference proteome</keyword>
<feature type="active site" description="Charge relay system" evidence="5">
    <location>
        <position position="262"/>
    </location>
</feature>
<dbReference type="PROSITE" id="PS51892">
    <property type="entry name" value="SUBTILASE"/>
    <property type="match status" value="1"/>
</dbReference>
<keyword evidence="2 5" id="KW-0645">Protease</keyword>
<reference evidence="8" key="1">
    <citation type="journal article" date="2019" name="Int. J. Syst. Evol. Microbiol.">
        <title>The Global Catalogue of Microorganisms (GCM) 10K type strain sequencing project: providing services to taxonomists for standard genome sequencing and annotation.</title>
        <authorList>
            <consortium name="The Broad Institute Genomics Platform"/>
            <consortium name="The Broad Institute Genome Sequencing Center for Infectious Disease"/>
            <person name="Wu L."/>
            <person name="Ma J."/>
        </authorList>
    </citation>
    <scope>NUCLEOTIDE SEQUENCE [LARGE SCALE GENOMIC DNA]</scope>
    <source>
        <strain evidence="8">WYCCWR 12678</strain>
    </source>
</reference>
<dbReference type="PROSITE" id="PS51257">
    <property type="entry name" value="PROKAR_LIPOPROTEIN"/>
    <property type="match status" value="1"/>
</dbReference>
<sequence length="318" mass="33682">MKQLRELSVYGLTLSLLITTVGCTSSSLTTMPHNSEITKTTETDCKPVTVRKDYHPVIKRIATDANADWGLESIHAADVKSKGSKTPIVAVIDSGSNLSNENVLPGYNAINDTTDVKDDSGHGTTITSLILKVAPQSKILPVKVMDEKKEQDPAIVAKGINLAIENGAQVINLSLAVPNESPELKQAILHATNKGIPVIAATGNDSREELPFPANMSSVISVIARDINNVDVAFSNVSSCKKSVSAPGVHLRTEDGFKSGTSFAAALVTGTVSLIKSSREDLDVKTIQAILEQTSVDGSDFSYGLIQADQAVSQATEK</sequence>
<gene>
    <name evidence="7" type="ORF">ACFO8Q_14150</name>
</gene>
<evidence type="ECO:0000256" key="2">
    <source>
        <dbReference type="ARBA" id="ARBA00022670"/>
    </source>
</evidence>
<dbReference type="EMBL" id="JBHSHC010000106">
    <property type="protein sequence ID" value="MFC4768487.1"/>
    <property type="molecule type" value="Genomic_DNA"/>
</dbReference>
<dbReference type="PANTHER" id="PTHR43806">
    <property type="entry name" value="PEPTIDASE S8"/>
    <property type="match status" value="1"/>
</dbReference>
<feature type="active site" description="Charge relay system" evidence="5">
    <location>
        <position position="122"/>
    </location>
</feature>
<organism evidence="7 8">
    <name type="scientific">Effusibacillus consociatus</name>
    <dbReference type="NCBI Taxonomy" id="1117041"/>
    <lineage>
        <taxon>Bacteria</taxon>
        <taxon>Bacillati</taxon>
        <taxon>Bacillota</taxon>
        <taxon>Bacilli</taxon>
        <taxon>Bacillales</taxon>
        <taxon>Alicyclobacillaceae</taxon>
        <taxon>Effusibacillus</taxon>
    </lineage>
</organism>
<dbReference type="PANTHER" id="PTHR43806:SF11">
    <property type="entry name" value="CEREVISIN-RELATED"/>
    <property type="match status" value="1"/>
</dbReference>
<evidence type="ECO:0000256" key="4">
    <source>
        <dbReference type="ARBA" id="ARBA00022825"/>
    </source>
</evidence>
<accession>A0ABV9Q4V9</accession>
<evidence type="ECO:0000259" key="6">
    <source>
        <dbReference type="Pfam" id="PF00082"/>
    </source>
</evidence>
<dbReference type="SUPFAM" id="SSF52743">
    <property type="entry name" value="Subtilisin-like"/>
    <property type="match status" value="1"/>
</dbReference>
<dbReference type="RefSeq" id="WP_380026439.1">
    <property type="nucleotide sequence ID" value="NZ_JBHSHC010000106.1"/>
</dbReference>
<dbReference type="Proteomes" id="UP001596002">
    <property type="component" value="Unassembled WGS sequence"/>
</dbReference>
<keyword evidence="4 5" id="KW-0720">Serine protease</keyword>
<proteinExistence type="inferred from homology"/>
<evidence type="ECO:0000256" key="3">
    <source>
        <dbReference type="ARBA" id="ARBA00022801"/>
    </source>
</evidence>
<evidence type="ECO:0000313" key="8">
    <source>
        <dbReference type="Proteomes" id="UP001596002"/>
    </source>
</evidence>
<dbReference type="InterPro" id="IPR050131">
    <property type="entry name" value="Peptidase_S8_subtilisin-like"/>
</dbReference>
<evidence type="ECO:0000256" key="1">
    <source>
        <dbReference type="ARBA" id="ARBA00011073"/>
    </source>
</evidence>
<comment type="caution">
    <text evidence="7">The sequence shown here is derived from an EMBL/GenBank/DDBJ whole genome shotgun (WGS) entry which is preliminary data.</text>
</comment>
<dbReference type="InterPro" id="IPR015500">
    <property type="entry name" value="Peptidase_S8_subtilisin-rel"/>
</dbReference>
<evidence type="ECO:0000313" key="7">
    <source>
        <dbReference type="EMBL" id="MFC4768487.1"/>
    </source>
</evidence>
<dbReference type="InterPro" id="IPR036852">
    <property type="entry name" value="Peptidase_S8/S53_dom_sf"/>
</dbReference>
<dbReference type="Gene3D" id="3.40.50.200">
    <property type="entry name" value="Peptidase S8/S53 domain"/>
    <property type="match status" value="1"/>
</dbReference>
<name>A0ABV9Q4V9_9BACL</name>
<protein>
    <submittedName>
        <fullName evidence="7">S8 family serine peptidase</fullName>
    </submittedName>
</protein>
<dbReference type="Pfam" id="PF00082">
    <property type="entry name" value="Peptidase_S8"/>
    <property type="match status" value="1"/>
</dbReference>
<evidence type="ECO:0000256" key="5">
    <source>
        <dbReference type="PROSITE-ProRule" id="PRU01240"/>
    </source>
</evidence>
<dbReference type="PRINTS" id="PR00723">
    <property type="entry name" value="SUBTILISIN"/>
</dbReference>
<keyword evidence="3 5" id="KW-0378">Hydrolase</keyword>
<feature type="domain" description="Peptidase S8/S53" evidence="6">
    <location>
        <begin position="85"/>
        <end position="304"/>
    </location>
</feature>